<dbReference type="Proteomes" id="UP001629230">
    <property type="component" value="Unassembled WGS sequence"/>
</dbReference>
<sequence>MIRRSPNLTPDRVDIVIEIIRRWDGRLTWPALIKVVTKRLHATYTRQALYKHERIRIAYETYRARLSDARGGRPLPAALNACLERTKRLQQENAELRKREALLLEQFVRWAYNAASRGLTVEFLNRALPPTNRTGNATSGRRFQ</sequence>
<dbReference type="RefSeq" id="WP_090837112.1">
    <property type="nucleotide sequence ID" value="NZ_JAQQEZ010000017.1"/>
</dbReference>
<reference evidence="2 3" key="1">
    <citation type="journal article" date="2024" name="Chem. Sci.">
        <title>Discovery of megapolipeptins by genome mining of a Burkholderiales bacteria collection.</title>
        <authorList>
            <person name="Paulo B.S."/>
            <person name="Recchia M.J.J."/>
            <person name="Lee S."/>
            <person name="Fergusson C.H."/>
            <person name="Romanowski S.B."/>
            <person name="Hernandez A."/>
            <person name="Krull N."/>
            <person name="Liu D.Y."/>
            <person name="Cavanagh H."/>
            <person name="Bos A."/>
            <person name="Gray C.A."/>
            <person name="Murphy B.T."/>
            <person name="Linington R.G."/>
            <person name="Eustaquio A.S."/>
        </authorList>
    </citation>
    <scope>NUCLEOTIDE SEQUENCE [LARGE SCALE GENOMIC DNA]</scope>
    <source>
        <strain evidence="2 3">RL17-350-BIC-A</strain>
    </source>
</reference>
<protein>
    <submittedName>
        <fullName evidence="2">Uncharacterized protein</fullName>
    </submittedName>
</protein>
<evidence type="ECO:0000256" key="1">
    <source>
        <dbReference type="SAM" id="Coils"/>
    </source>
</evidence>
<evidence type="ECO:0000313" key="3">
    <source>
        <dbReference type="Proteomes" id="UP001629230"/>
    </source>
</evidence>
<keyword evidence="1" id="KW-0175">Coiled coil</keyword>
<proteinExistence type="predicted"/>
<gene>
    <name evidence="2" type="ORF">PQR57_23220</name>
</gene>
<dbReference type="EMBL" id="JAQQEZ010000017">
    <property type="protein sequence ID" value="MFM0003924.1"/>
    <property type="molecule type" value="Genomic_DNA"/>
</dbReference>
<organism evidence="2 3">
    <name type="scientific">Paraburkholderia dipogonis</name>
    <dbReference type="NCBI Taxonomy" id="1211383"/>
    <lineage>
        <taxon>Bacteria</taxon>
        <taxon>Pseudomonadati</taxon>
        <taxon>Pseudomonadota</taxon>
        <taxon>Betaproteobacteria</taxon>
        <taxon>Burkholderiales</taxon>
        <taxon>Burkholderiaceae</taxon>
        <taxon>Paraburkholderia</taxon>
    </lineage>
</organism>
<accession>A0ABW9AWW9</accession>
<feature type="coiled-coil region" evidence="1">
    <location>
        <begin position="79"/>
        <end position="106"/>
    </location>
</feature>
<evidence type="ECO:0000313" key="2">
    <source>
        <dbReference type="EMBL" id="MFM0003924.1"/>
    </source>
</evidence>
<comment type="caution">
    <text evidence="2">The sequence shown here is derived from an EMBL/GenBank/DDBJ whole genome shotgun (WGS) entry which is preliminary data.</text>
</comment>
<name>A0ABW9AWW9_9BURK</name>
<keyword evidence="3" id="KW-1185">Reference proteome</keyword>